<organism evidence="2 3">
    <name type="scientific">Microbaculum marinum</name>
    <dbReference type="NCBI Taxonomy" id="1764581"/>
    <lineage>
        <taxon>Bacteria</taxon>
        <taxon>Pseudomonadati</taxon>
        <taxon>Pseudomonadota</taxon>
        <taxon>Alphaproteobacteria</taxon>
        <taxon>Hyphomicrobiales</taxon>
        <taxon>Tepidamorphaceae</taxon>
        <taxon>Microbaculum</taxon>
    </lineage>
</organism>
<evidence type="ECO:0000313" key="2">
    <source>
        <dbReference type="EMBL" id="MEJ8571160.1"/>
    </source>
</evidence>
<keyword evidence="3" id="KW-1185">Reference proteome</keyword>
<evidence type="ECO:0000256" key="1">
    <source>
        <dbReference type="SAM" id="MobiDB-lite"/>
    </source>
</evidence>
<dbReference type="RefSeq" id="WP_340328841.1">
    <property type="nucleotide sequence ID" value="NZ_JAZHOF010000002.1"/>
</dbReference>
<dbReference type="Pfam" id="PF10116">
    <property type="entry name" value="Host_attach"/>
    <property type="match status" value="1"/>
</dbReference>
<reference evidence="2 3" key="1">
    <citation type="submission" date="2024-02" db="EMBL/GenBank/DDBJ databases">
        <title>Genome analysis and characterization of Microbaculum marinisediminis sp. nov., isolated from marine sediment.</title>
        <authorList>
            <person name="Du Z.-J."/>
            <person name="Ye Y.-Q."/>
            <person name="Zhang Z.-R."/>
            <person name="Yuan S.-M."/>
            <person name="Zhang X.-Y."/>
        </authorList>
    </citation>
    <scope>NUCLEOTIDE SEQUENCE [LARGE SCALE GENOMIC DNA]</scope>
    <source>
        <strain evidence="2 3">SDUM1044001</strain>
    </source>
</reference>
<feature type="compositionally biased region" description="Basic and acidic residues" evidence="1">
    <location>
        <begin position="40"/>
        <end position="54"/>
    </location>
</feature>
<accession>A0AAW9RS98</accession>
<gene>
    <name evidence="2" type="ORF">V3328_06730</name>
</gene>
<sequence>MVRKIVTWVVVADGARARVFVNEGVGKGVHELEDRAFIGDRRQNRDIQSDRPGRSFDSGGQGRHAMEPRTDPHKHEEHRFLGDVVDWLTGHARQDEFERLVLIAAPRALGELRSLMSKPLAARVVAEIDKDLTQAGPAEIESHLGDVLAV</sequence>
<dbReference type="InterPro" id="IPR019291">
    <property type="entry name" value="Host_attachment_protein"/>
</dbReference>
<feature type="region of interest" description="Disordered" evidence="1">
    <location>
        <begin position="40"/>
        <end position="76"/>
    </location>
</feature>
<comment type="caution">
    <text evidence="2">The sequence shown here is derived from an EMBL/GenBank/DDBJ whole genome shotgun (WGS) entry which is preliminary data.</text>
</comment>
<dbReference type="AlphaFoldDB" id="A0AAW9RS98"/>
<evidence type="ECO:0000313" key="3">
    <source>
        <dbReference type="Proteomes" id="UP001378188"/>
    </source>
</evidence>
<feature type="compositionally biased region" description="Basic and acidic residues" evidence="1">
    <location>
        <begin position="64"/>
        <end position="76"/>
    </location>
</feature>
<proteinExistence type="predicted"/>
<dbReference type="EMBL" id="JAZHOF010000002">
    <property type="protein sequence ID" value="MEJ8571160.1"/>
    <property type="molecule type" value="Genomic_DNA"/>
</dbReference>
<name>A0AAW9RS98_9HYPH</name>
<protein>
    <submittedName>
        <fullName evidence="2">Host attachment protein</fullName>
    </submittedName>
</protein>
<dbReference type="Proteomes" id="UP001378188">
    <property type="component" value="Unassembled WGS sequence"/>
</dbReference>